<dbReference type="Proteomes" id="UP000494206">
    <property type="component" value="Unassembled WGS sequence"/>
</dbReference>
<proteinExistence type="predicted"/>
<name>A0A8S1F1X4_9PELO</name>
<accession>A0A8S1F1X4</accession>
<reference evidence="3 4" key="1">
    <citation type="submission" date="2020-04" db="EMBL/GenBank/DDBJ databases">
        <authorList>
            <person name="Laetsch R D."/>
            <person name="Stevens L."/>
            <person name="Kumar S."/>
            <person name="Blaxter L. M."/>
        </authorList>
    </citation>
    <scope>NUCLEOTIDE SEQUENCE [LARGE SCALE GENOMIC DNA]</scope>
</reference>
<dbReference type="InterPro" id="IPR058991">
    <property type="entry name" value="Lin-66-like_WHD"/>
</dbReference>
<dbReference type="GO" id="GO:0005737">
    <property type="term" value="C:cytoplasm"/>
    <property type="evidence" value="ECO:0007669"/>
    <property type="project" value="TreeGrafter"/>
</dbReference>
<dbReference type="OrthoDB" id="5789077at2759"/>
<evidence type="ECO:0000256" key="1">
    <source>
        <dbReference type="SAM" id="MobiDB-lite"/>
    </source>
</evidence>
<evidence type="ECO:0000313" key="4">
    <source>
        <dbReference type="Proteomes" id="UP000494206"/>
    </source>
</evidence>
<feature type="compositionally biased region" description="Polar residues" evidence="1">
    <location>
        <begin position="583"/>
        <end position="595"/>
    </location>
</feature>
<evidence type="ECO:0000259" key="2">
    <source>
        <dbReference type="Pfam" id="PF26288"/>
    </source>
</evidence>
<feature type="region of interest" description="Disordered" evidence="1">
    <location>
        <begin position="543"/>
        <end position="611"/>
    </location>
</feature>
<sequence length="634" mass="68592">MAFDMNTMSSLFAAQPPPPPQQQPQQQQQQQAGVPAVPPPQNLWALQQQFGAAGQIGVGNLGGMLSQFPAHNMANQLILGGGGGVPQQQQQAQQQMSQAPIAEPPKADTIQGIGVLTWLSAKAGLITCKDKMVISFQLKDFCDQMLNDLTSVLRVGFTLSFQAALNETSEYTATLVQPIYGAEADLVFHNSPEVDLEPTNSAAPNSKDAYSVSIEARAIPALLAIFQRHGLQQIQLSSLHSQMSNCGDDELFRYVGTSSLKRRQFVERRTHIFRLQNDDSIILQYPSVYVAVYKCASFLLRRGGATAIQSLFDFYVSNEIAPEIREHVGETRQEFLQLITAHSWVFALFPNRTYVSVRRNLPRYDYPEFIKQHFPELDISRQMRMGVAGYGQPPRGIQRTMSVQMPPQFNTNVPTNGAQRQQSMLLQQQASSRPISLWDSQNSLSHPADQWSPLFSPTTWSNQARVMPPLMGAAPNDNFLLGGGAAAANINTLLSMGHLNPRTVSRGIQSDLSPVIGGNPIGRGGCTCQCQCGRGGAGVIGNRGSSSRASGGSATPPSVDSNSPYERYSPLNGIGSIGDRLSAPSTTGATNNSDLSVASSSGPATASSTNSQRYYDPFGTADLLNGSRLSSLRI</sequence>
<comment type="caution">
    <text evidence="3">The sequence shown here is derived from an EMBL/GenBank/DDBJ whole genome shotgun (WGS) entry which is preliminary data.</text>
</comment>
<feature type="compositionally biased region" description="Low complexity" evidence="1">
    <location>
        <begin position="23"/>
        <end position="35"/>
    </location>
</feature>
<dbReference type="EMBL" id="CADEPM010000005">
    <property type="protein sequence ID" value="CAB3406806.1"/>
    <property type="molecule type" value="Genomic_DNA"/>
</dbReference>
<dbReference type="PANTHER" id="PTHR36949:SF1">
    <property type="entry name" value="ANAPHASE-PROMOTING COMPLEX SUBUNIT 1-RELATED"/>
    <property type="match status" value="1"/>
</dbReference>
<dbReference type="Pfam" id="PF26288">
    <property type="entry name" value="WHD_lin-66"/>
    <property type="match status" value="1"/>
</dbReference>
<feature type="domain" description="Lin-66-like winged helix" evidence="2">
    <location>
        <begin position="204"/>
        <end position="285"/>
    </location>
</feature>
<feature type="compositionally biased region" description="Polar residues" evidence="1">
    <location>
        <begin position="555"/>
        <end position="564"/>
    </location>
</feature>
<keyword evidence="4" id="KW-1185">Reference proteome</keyword>
<feature type="compositionally biased region" description="Low complexity" evidence="1">
    <location>
        <begin position="596"/>
        <end position="611"/>
    </location>
</feature>
<gene>
    <name evidence="3" type="ORF">CBOVIS_LOCUS8825</name>
</gene>
<feature type="compositionally biased region" description="Low complexity" evidence="1">
    <location>
        <begin position="543"/>
        <end position="554"/>
    </location>
</feature>
<feature type="compositionally biased region" description="Polar residues" evidence="1">
    <location>
        <begin position="1"/>
        <end position="12"/>
    </location>
</feature>
<protein>
    <recommendedName>
        <fullName evidence="2">Lin-66-like winged helix domain-containing protein</fullName>
    </recommendedName>
</protein>
<dbReference type="GO" id="GO:0010629">
    <property type="term" value="P:negative regulation of gene expression"/>
    <property type="evidence" value="ECO:0007669"/>
    <property type="project" value="TreeGrafter"/>
</dbReference>
<feature type="region of interest" description="Disordered" evidence="1">
    <location>
        <begin position="1"/>
        <end position="40"/>
    </location>
</feature>
<dbReference type="PANTHER" id="PTHR36949">
    <property type="entry name" value="PROTEIN CBR-LIN-66"/>
    <property type="match status" value="1"/>
</dbReference>
<organism evidence="3 4">
    <name type="scientific">Caenorhabditis bovis</name>
    <dbReference type="NCBI Taxonomy" id="2654633"/>
    <lineage>
        <taxon>Eukaryota</taxon>
        <taxon>Metazoa</taxon>
        <taxon>Ecdysozoa</taxon>
        <taxon>Nematoda</taxon>
        <taxon>Chromadorea</taxon>
        <taxon>Rhabditida</taxon>
        <taxon>Rhabditina</taxon>
        <taxon>Rhabditomorpha</taxon>
        <taxon>Rhabditoidea</taxon>
        <taxon>Rhabditidae</taxon>
        <taxon>Peloderinae</taxon>
        <taxon>Caenorhabditis</taxon>
    </lineage>
</organism>
<dbReference type="AlphaFoldDB" id="A0A8S1F1X4"/>
<evidence type="ECO:0000313" key="3">
    <source>
        <dbReference type="EMBL" id="CAB3406806.1"/>
    </source>
</evidence>